<evidence type="ECO:0000313" key="4">
    <source>
        <dbReference type="Proteomes" id="UP001418222"/>
    </source>
</evidence>
<dbReference type="InterPro" id="IPR002625">
    <property type="entry name" value="Smr_dom"/>
</dbReference>
<dbReference type="Pfam" id="PF08590">
    <property type="entry name" value="DUF1771"/>
    <property type="match status" value="1"/>
</dbReference>
<feature type="region of interest" description="Disordered" evidence="1">
    <location>
        <begin position="1"/>
        <end position="21"/>
    </location>
</feature>
<feature type="domain" description="Smr" evidence="2">
    <location>
        <begin position="468"/>
        <end position="550"/>
    </location>
</feature>
<evidence type="ECO:0000313" key="3">
    <source>
        <dbReference type="EMBL" id="KAK8921899.1"/>
    </source>
</evidence>
<dbReference type="PROSITE" id="PS50828">
    <property type="entry name" value="SMR"/>
    <property type="match status" value="1"/>
</dbReference>
<dbReference type="InterPro" id="IPR041806">
    <property type="entry name" value="CID5/6/7_CUE"/>
</dbReference>
<dbReference type="InterPro" id="IPR053242">
    <property type="entry name" value="PAM2-like_domain"/>
</dbReference>
<proteinExistence type="predicted"/>
<sequence length="550" mass="61089">MSLPVNGDPINKKDRKSSFLRQVTPLNPNAVEFVPSSLRSAHGNSKRNILELPQTSTKIVLDRSDSAASTNSDDEAGQFWLHQLPEDITPDFTVTENSSSSGKLSLPGLLIYDEEAMRVSASMSRQLLNSQVSNGLTQKFRYSSSMLPRRQSTAFIKSATDSRHNLFIKSDDDLNYEFDGRDSKGLSGAECANYLYDNHSIMEDSAINHVQFLALQFPGFSADRLADLYYANARDLNMTIEILKQLELQVDAGIAENQNSSVVESPSCRSNFPPHIGADSQNGFPRYNIDNMHKNQTFDLCSSTVFRGAPDFISTVGNLASQNSGTWKPERNDPVSAVGGSNGNSQLLNIAYESQAKLIFDNKLQGFGPAQYPPIWLESGDPVAENMYSASRWDPLDYARLHNACFQQAREAYLIGNKVLAKKLGDKGKWYNLQIKEAHAKAREAVHRQRNPFSFELQDNARGQDRIIDLHGLHANEALLVLKHELGLLRNAARSGGHWLQVLICVGTSHHANGARTPAKLHIAVDQYLSNENILHTQLQPGLFCTIIYP</sequence>
<evidence type="ECO:0000256" key="1">
    <source>
        <dbReference type="SAM" id="MobiDB-lite"/>
    </source>
</evidence>
<dbReference type="CDD" id="cd14371">
    <property type="entry name" value="CUE_CID7_like"/>
    <property type="match status" value="1"/>
</dbReference>
<dbReference type="Proteomes" id="UP001418222">
    <property type="component" value="Unassembled WGS sequence"/>
</dbReference>
<dbReference type="Gene3D" id="3.30.1370.110">
    <property type="match status" value="1"/>
</dbReference>
<dbReference type="InterPro" id="IPR013899">
    <property type="entry name" value="DUF1771"/>
</dbReference>
<gene>
    <name evidence="3" type="ORF">KSP39_PZI020528</name>
</gene>
<organism evidence="3 4">
    <name type="scientific">Platanthera zijinensis</name>
    <dbReference type="NCBI Taxonomy" id="2320716"/>
    <lineage>
        <taxon>Eukaryota</taxon>
        <taxon>Viridiplantae</taxon>
        <taxon>Streptophyta</taxon>
        <taxon>Embryophyta</taxon>
        <taxon>Tracheophyta</taxon>
        <taxon>Spermatophyta</taxon>
        <taxon>Magnoliopsida</taxon>
        <taxon>Liliopsida</taxon>
        <taxon>Asparagales</taxon>
        <taxon>Orchidaceae</taxon>
        <taxon>Orchidoideae</taxon>
        <taxon>Orchideae</taxon>
        <taxon>Orchidinae</taxon>
        <taxon>Platanthera</taxon>
    </lineage>
</organism>
<evidence type="ECO:0000259" key="2">
    <source>
        <dbReference type="PROSITE" id="PS50828"/>
    </source>
</evidence>
<dbReference type="PANTHER" id="PTHR46651">
    <property type="entry name" value="POLYADENYLATE-BINDING PROTEIN-INTERACTING PROTEIN 7"/>
    <property type="match status" value="1"/>
</dbReference>
<keyword evidence="4" id="KW-1185">Reference proteome</keyword>
<dbReference type="AlphaFoldDB" id="A0AAP0B0N5"/>
<reference evidence="3 4" key="1">
    <citation type="journal article" date="2022" name="Nat. Plants">
        <title>Genomes of leafy and leafless Platanthera orchids illuminate the evolution of mycoheterotrophy.</title>
        <authorList>
            <person name="Li M.H."/>
            <person name="Liu K.W."/>
            <person name="Li Z."/>
            <person name="Lu H.C."/>
            <person name="Ye Q.L."/>
            <person name="Zhang D."/>
            <person name="Wang J.Y."/>
            <person name="Li Y.F."/>
            <person name="Zhong Z.M."/>
            <person name="Liu X."/>
            <person name="Yu X."/>
            <person name="Liu D.K."/>
            <person name="Tu X.D."/>
            <person name="Liu B."/>
            <person name="Hao Y."/>
            <person name="Liao X.Y."/>
            <person name="Jiang Y.T."/>
            <person name="Sun W.H."/>
            <person name="Chen J."/>
            <person name="Chen Y.Q."/>
            <person name="Ai Y."/>
            <person name="Zhai J.W."/>
            <person name="Wu S.S."/>
            <person name="Zhou Z."/>
            <person name="Hsiao Y.Y."/>
            <person name="Wu W.L."/>
            <person name="Chen Y.Y."/>
            <person name="Lin Y.F."/>
            <person name="Hsu J.L."/>
            <person name="Li C.Y."/>
            <person name="Wang Z.W."/>
            <person name="Zhao X."/>
            <person name="Zhong W.Y."/>
            <person name="Ma X.K."/>
            <person name="Ma L."/>
            <person name="Huang J."/>
            <person name="Chen G.Z."/>
            <person name="Huang M.Z."/>
            <person name="Huang L."/>
            <person name="Peng D.H."/>
            <person name="Luo Y.B."/>
            <person name="Zou S.Q."/>
            <person name="Chen S.P."/>
            <person name="Lan S."/>
            <person name="Tsai W.C."/>
            <person name="Van de Peer Y."/>
            <person name="Liu Z.J."/>
        </authorList>
    </citation>
    <scope>NUCLEOTIDE SEQUENCE [LARGE SCALE GENOMIC DNA]</scope>
    <source>
        <strain evidence="3">Lor287</strain>
    </source>
</reference>
<comment type="caution">
    <text evidence="3">The sequence shown here is derived from an EMBL/GenBank/DDBJ whole genome shotgun (WGS) entry which is preliminary data.</text>
</comment>
<dbReference type="SUPFAM" id="SSF160443">
    <property type="entry name" value="SMR domain-like"/>
    <property type="match status" value="1"/>
</dbReference>
<dbReference type="InterPro" id="IPR036063">
    <property type="entry name" value="Smr_dom_sf"/>
</dbReference>
<accession>A0AAP0B0N5</accession>
<protein>
    <recommendedName>
        <fullName evidence="2">Smr domain-containing protein</fullName>
    </recommendedName>
</protein>
<dbReference type="SMART" id="SM01162">
    <property type="entry name" value="DUF1771"/>
    <property type="match status" value="1"/>
</dbReference>
<name>A0AAP0B0N5_9ASPA</name>
<dbReference type="SMART" id="SM00463">
    <property type="entry name" value="SMR"/>
    <property type="match status" value="1"/>
</dbReference>
<dbReference type="PANTHER" id="PTHR46651:SF1">
    <property type="entry name" value="SMALL MUTS RELATED FAMILY PROTEIN"/>
    <property type="match status" value="1"/>
</dbReference>
<dbReference type="EMBL" id="JBBWWQ010000018">
    <property type="protein sequence ID" value="KAK8921899.1"/>
    <property type="molecule type" value="Genomic_DNA"/>
</dbReference>